<dbReference type="AlphaFoldDB" id="A0A3E2VN69"/>
<dbReference type="OrthoDB" id="9812605at2"/>
<accession>A0A3E2VN69</accession>
<proteinExistence type="predicted"/>
<gene>
    <name evidence="1" type="ORF">DXA38_17970</name>
</gene>
<dbReference type="EMBL" id="QVEV01000035">
    <property type="protein sequence ID" value="RGC12218.1"/>
    <property type="molecule type" value="Genomic_DNA"/>
</dbReference>
<dbReference type="RefSeq" id="WP_117444395.1">
    <property type="nucleotide sequence ID" value="NZ_JAJFEN010000003.1"/>
</dbReference>
<evidence type="ECO:0000313" key="1">
    <source>
        <dbReference type="EMBL" id="RGC12218.1"/>
    </source>
</evidence>
<dbReference type="Proteomes" id="UP000260025">
    <property type="component" value="Unassembled WGS sequence"/>
</dbReference>
<name>A0A3E2VN69_CLOIN</name>
<comment type="caution">
    <text evidence="1">The sequence shown here is derived from an EMBL/GenBank/DDBJ whole genome shotgun (WGS) entry which is preliminary data.</text>
</comment>
<organism evidence="1 2">
    <name type="scientific">Clostridium innocuum</name>
    <dbReference type="NCBI Taxonomy" id="1522"/>
    <lineage>
        <taxon>Bacteria</taxon>
        <taxon>Bacillati</taxon>
        <taxon>Bacillota</taxon>
        <taxon>Clostridia</taxon>
        <taxon>Eubacteriales</taxon>
        <taxon>Clostridiaceae</taxon>
        <taxon>Clostridium</taxon>
    </lineage>
</organism>
<sequence>MEFRLMNKDTAVLDFLYDKETHNIDKVTNLIHPEYAPLGIIDYKTGISRKSFNNWWRDRAIPASRSKFKDVLEELDITNSIELLERCFGLSLSDQYWIKEK</sequence>
<evidence type="ECO:0000313" key="2">
    <source>
        <dbReference type="Proteomes" id="UP000260025"/>
    </source>
</evidence>
<reference evidence="1 2" key="1">
    <citation type="submission" date="2018-08" db="EMBL/GenBank/DDBJ databases">
        <title>A genome reference for cultivated species of the human gut microbiota.</title>
        <authorList>
            <person name="Zou Y."/>
            <person name="Xue W."/>
            <person name="Luo G."/>
        </authorList>
    </citation>
    <scope>NUCLEOTIDE SEQUENCE [LARGE SCALE GENOMIC DNA]</scope>
    <source>
        <strain evidence="1 2">OF01-2LB</strain>
    </source>
</reference>
<protein>
    <submittedName>
        <fullName evidence="1">Uncharacterized protein</fullName>
    </submittedName>
</protein>